<dbReference type="PANTHER" id="PTHR30537">
    <property type="entry name" value="HTH-TYPE TRANSCRIPTIONAL REGULATOR"/>
    <property type="match status" value="1"/>
</dbReference>
<dbReference type="PROSITE" id="PS50931">
    <property type="entry name" value="HTH_LYSR"/>
    <property type="match status" value="1"/>
</dbReference>
<evidence type="ECO:0000259" key="5">
    <source>
        <dbReference type="PROSITE" id="PS50931"/>
    </source>
</evidence>
<sequence length="300" mass="32933">MTRMPLNLLPAFVAVAELQNVRAAAERLHLTHSALSQQIAALEARLGFQLFDRHARRLVLNPAGEALLKKVVPALDIIHEGIADATKASSAAETHLRIAMSPTFANRWFLPRIERWRSRYPRITLDIDASQRAVDIAREGFHAGIRNAAGPWPGLTGEPLYDEPTRLVVVASPETAARLAQQPADALTQAALLGDRELWRCWFSAAGLIAQPEPVMAFNDIGLMLQAAEQGLGLAIARVLYVSDALDAGRLVKISSVSITHELALPHSMVYPANLEDWSALQAFREWIKAELRETLLQAG</sequence>
<dbReference type="SUPFAM" id="SSF46785">
    <property type="entry name" value="Winged helix' DNA-binding domain"/>
    <property type="match status" value="1"/>
</dbReference>
<evidence type="ECO:0000256" key="4">
    <source>
        <dbReference type="ARBA" id="ARBA00023163"/>
    </source>
</evidence>
<dbReference type="InterPro" id="IPR036390">
    <property type="entry name" value="WH_DNA-bd_sf"/>
</dbReference>
<dbReference type="InterPro" id="IPR036388">
    <property type="entry name" value="WH-like_DNA-bd_sf"/>
</dbReference>
<dbReference type="GO" id="GO:0003700">
    <property type="term" value="F:DNA-binding transcription factor activity"/>
    <property type="evidence" value="ECO:0007669"/>
    <property type="project" value="InterPro"/>
</dbReference>
<dbReference type="STRING" id="420953.SAMN05192543_102837"/>
<dbReference type="Gene3D" id="1.10.10.10">
    <property type="entry name" value="Winged helix-like DNA-binding domain superfamily/Winged helix DNA-binding domain"/>
    <property type="match status" value="1"/>
</dbReference>
<reference evidence="6 7" key="1">
    <citation type="submission" date="2016-10" db="EMBL/GenBank/DDBJ databases">
        <authorList>
            <person name="de Groot N.N."/>
        </authorList>
    </citation>
    <scope>NUCLEOTIDE SEQUENCE [LARGE SCALE GENOMIC DNA]</scope>
    <source>
        <strain evidence="6 7">LMG 23650</strain>
    </source>
</reference>
<evidence type="ECO:0000256" key="3">
    <source>
        <dbReference type="ARBA" id="ARBA00023125"/>
    </source>
</evidence>
<dbReference type="InterPro" id="IPR005119">
    <property type="entry name" value="LysR_subst-bd"/>
</dbReference>
<evidence type="ECO:0000313" key="7">
    <source>
        <dbReference type="Proteomes" id="UP000199548"/>
    </source>
</evidence>
<comment type="similarity">
    <text evidence="1">Belongs to the LysR transcriptional regulatory family.</text>
</comment>
<evidence type="ECO:0000256" key="2">
    <source>
        <dbReference type="ARBA" id="ARBA00023015"/>
    </source>
</evidence>
<dbReference type="PRINTS" id="PR00039">
    <property type="entry name" value="HTHLYSR"/>
</dbReference>
<dbReference type="Gene3D" id="3.40.190.10">
    <property type="entry name" value="Periplasmic binding protein-like II"/>
    <property type="match status" value="2"/>
</dbReference>
<dbReference type="AlphaFoldDB" id="A0A1I3H4I4"/>
<protein>
    <submittedName>
        <fullName evidence="6">LysR family transcriptional regulator, glycine cleavage system transcriptional activator</fullName>
    </submittedName>
</protein>
<dbReference type="GO" id="GO:0006351">
    <property type="term" value="P:DNA-templated transcription"/>
    <property type="evidence" value="ECO:0007669"/>
    <property type="project" value="TreeGrafter"/>
</dbReference>
<dbReference type="Pfam" id="PF00126">
    <property type="entry name" value="HTH_1"/>
    <property type="match status" value="1"/>
</dbReference>
<dbReference type="InterPro" id="IPR058163">
    <property type="entry name" value="LysR-type_TF_proteobact-type"/>
</dbReference>
<keyword evidence="3" id="KW-0238">DNA-binding</keyword>
<proteinExistence type="inferred from homology"/>
<evidence type="ECO:0000256" key="1">
    <source>
        <dbReference type="ARBA" id="ARBA00009437"/>
    </source>
</evidence>
<feature type="domain" description="HTH lysR-type" evidence="5">
    <location>
        <begin position="4"/>
        <end position="61"/>
    </location>
</feature>
<dbReference type="FunFam" id="1.10.10.10:FF:000001">
    <property type="entry name" value="LysR family transcriptional regulator"/>
    <property type="match status" value="1"/>
</dbReference>
<evidence type="ECO:0000313" key="6">
    <source>
        <dbReference type="EMBL" id="SFI30614.1"/>
    </source>
</evidence>
<gene>
    <name evidence="6" type="ORF">SAMN05192543_102837</name>
</gene>
<dbReference type="PANTHER" id="PTHR30537:SF79">
    <property type="entry name" value="TRANSCRIPTIONAL REGULATOR-RELATED"/>
    <property type="match status" value="1"/>
</dbReference>
<dbReference type="EMBL" id="FOQU01000002">
    <property type="protein sequence ID" value="SFI30614.1"/>
    <property type="molecule type" value="Genomic_DNA"/>
</dbReference>
<dbReference type="SUPFAM" id="SSF53850">
    <property type="entry name" value="Periplasmic binding protein-like II"/>
    <property type="match status" value="1"/>
</dbReference>
<name>A0A1I3H4I4_9BURK</name>
<dbReference type="Proteomes" id="UP000199548">
    <property type="component" value="Unassembled WGS sequence"/>
</dbReference>
<dbReference type="Pfam" id="PF03466">
    <property type="entry name" value="LysR_substrate"/>
    <property type="match status" value="1"/>
</dbReference>
<organism evidence="6 7">
    <name type="scientific">Paraburkholderia megapolitana</name>
    <dbReference type="NCBI Taxonomy" id="420953"/>
    <lineage>
        <taxon>Bacteria</taxon>
        <taxon>Pseudomonadati</taxon>
        <taxon>Pseudomonadota</taxon>
        <taxon>Betaproteobacteria</taxon>
        <taxon>Burkholderiales</taxon>
        <taxon>Burkholderiaceae</taxon>
        <taxon>Paraburkholderia</taxon>
    </lineage>
</organism>
<dbReference type="GO" id="GO:0043565">
    <property type="term" value="F:sequence-specific DNA binding"/>
    <property type="evidence" value="ECO:0007669"/>
    <property type="project" value="TreeGrafter"/>
</dbReference>
<keyword evidence="7" id="KW-1185">Reference proteome</keyword>
<dbReference type="CDD" id="cd08432">
    <property type="entry name" value="PBP2_GcdR_TrpI_HvrB_AmpR_like"/>
    <property type="match status" value="1"/>
</dbReference>
<dbReference type="InterPro" id="IPR000847">
    <property type="entry name" value="LysR_HTH_N"/>
</dbReference>
<keyword evidence="4" id="KW-0804">Transcription</keyword>
<accession>A0A1I3H4I4</accession>
<keyword evidence="2" id="KW-0805">Transcription regulation</keyword>